<feature type="region of interest" description="Disordered" evidence="2">
    <location>
        <begin position="1"/>
        <end position="34"/>
    </location>
</feature>
<gene>
    <name evidence="3" type="primary">IKBIP</name>
</gene>
<evidence type="ECO:0000313" key="4">
    <source>
        <dbReference type="Proteomes" id="UP000472272"/>
    </source>
</evidence>
<proteinExistence type="predicted"/>
<dbReference type="GeneTree" id="ENSGT00500000045001"/>
<dbReference type="Proteomes" id="UP000472272">
    <property type="component" value="Chromosome 10"/>
</dbReference>
<name>A0A670IYM2_PODMU</name>
<dbReference type="PANTHER" id="PTHR21734">
    <property type="entry name" value="INHIBITOR OF NUCLEAR FACTOR KAPPA-B KINASE-INTERACTING PROTEIN"/>
    <property type="match status" value="1"/>
</dbReference>
<feature type="coiled-coil region" evidence="1">
    <location>
        <begin position="179"/>
        <end position="206"/>
    </location>
</feature>
<feature type="coiled-coil region" evidence="1">
    <location>
        <begin position="236"/>
        <end position="263"/>
    </location>
</feature>
<evidence type="ECO:0000313" key="3">
    <source>
        <dbReference type="Ensembl" id="ENSPMRP00000017100.1"/>
    </source>
</evidence>
<reference evidence="3" key="3">
    <citation type="submission" date="2025-09" db="UniProtKB">
        <authorList>
            <consortium name="Ensembl"/>
        </authorList>
    </citation>
    <scope>IDENTIFICATION</scope>
</reference>
<sequence length="347" mass="39314">MAEVKQRRKANLSGKSTEDQGKTAPMLRTTGDEKSGWWDPRTASSLLSLIACLGLTWFLFQQSAQLAEVEEKYYLLKQEAAKFQDTENKINLISEKCEKTLSLMEQLEDLHIIAQMKRLQEEVNTMQIWSSKLSQEEEELQQNLTSLFRAVTKYEEIITSVTNNFSVKIAAVKTDIRRISGLEADVTSLVENLHTLEDKVDKAEKTTIKSIGTLLTNSIDRTTILRSSASENARQIEHIKTKSSELNAELNKQLNKLLDLESDRAKVLTTVAFANDLKPKVHNLKMDLAHLEPMLDELTLRIGRLLGDLMERQKEISFLSKKLVNLTSAQSDVKTMSDELSEVSDLK</sequence>
<evidence type="ECO:0000256" key="1">
    <source>
        <dbReference type="SAM" id="Coils"/>
    </source>
</evidence>
<reference evidence="3" key="2">
    <citation type="submission" date="2025-08" db="UniProtKB">
        <authorList>
            <consortium name="Ensembl"/>
        </authorList>
    </citation>
    <scope>IDENTIFICATION</scope>
</reference>
<dbReference type="CTD" id="121457"/>
<keyword evidence="4" id="KW-1185">Reference proteome</keyword>
<dbReference type="GeneID" id="114605384"/>
<dbReference type="RefSeq" id="XP_028602437.1">
    <property type="nucleotide sequence ID" value="XM_028746604.1"/>
</dbReference>
<organism evidence="3 4">
    <name type="scientific">Podarcis muralis</name>
    <name type="common">Wall lizard</name>
    <name type="synonym">Lacerta muralis</name>
    <dbReference type="NCBI Taxonomy" id="64176"/>
    <lineage>
        <taxon>Eukaryota</taxon>
        <taxon>Metazoa</taxon>
        <taxon>Chordata</taxon>
        <taxon>Craniata</taxon>
        <taxon>Vertebrata</taxon>
        <taxon>Euteleostomi</taxon>
        <taxon>Lepidosauria</taxon>
        <taxon>Squamata</taxon>
        <taxon>Bifurcata</taxon>
        <taxon>Unidentata</taxon>
        <taxon>Episquamata</taxon>
        <taxon>Laterata</taxon>
        <taxon>Lacertibaenia</taxon>
        <taxon>Lacertidae</taxon>
        <taxon>Podarcis</taxon>
    </lineage>
</organism>
<keyword evidence="1" id="KW-0175">Coiled coil</keyword>
<accession>A0A670IYM2</accession>
<dbReference type="Ensembl" id="ENSPMRT00000018217.1">
    <property type="protein sequence ID" value="ENSPMRP00000017100.1"/>
    <property type="gene ID" value="ENSPMRG00000011348.1"/>
</dbReference>
<dbReference type="AlphaFoldDB" id="A0A670IYM2"/>
<feature type="compositionally biased region" description="Basic residues" evidence="2">
    <location>
        <begin position="1"/>
        <end position="10"/>
    </location>
</feature>
<protein>
    <submittedName>
        <fullName evidence="3">IKBKB interacting protein</fullName>
    </submittedName>
</protein>
<evidence type="ECO:0000256" key="2">
    <source>
        <dbReference type="SAM" id="MobiDB-lite"/>
    </source>
</evidence>
<dbReference type="InterPro" id="IPR024152">
    <property type="entry name" value="Inh_kappa-B_kinase-int"/>
</dbReference>
<dbReference type="PANTHER" id="PTHR21734:SF10">
    <property type="entry name" value="INHIBITOR OF NUCLEAR FACTOR KAPPA-B KINASE-INTERACTING PROTEIN"/>
    <property type="match status" value="1"/>
</dbReference>
<reference evidence="3 4" key="1">
    <citation type="journal article" date="2019" name="Proc. Natl. Acad. Sci. U.S.A.">
        <title>Regulatory changes in pterin and carotenoid genes underlie balanced color polymorphisms in the wall lizard.</title>
        <authorList>
            <person name="Andrade P."/>
            <person name="Pinho C."/>
            <person name="Perez I de Lanuza G."/>
            <person name="Afonso S."/>
            <person name="Brejcha J."/>
            <person name="Rubin C.J."/>
            <person name="Wallerman O."/>
            <person name="Pereira P."/>
            <person name="Sabatino S.J."/>
            <person name="Bellati A."/>
            <person name="Pellitteri-Rosa D."/>
            <person name="Bosakova Z."/>
            <person name="Bunikis I."/>
            <person name="Carretero M.A."/>
            <person name="Feiner N."/>
            <person name="Marsik P."/>
            <person name="Pauperio F."/>
            <person name="Salvi D."/>
            <person name="Soler L."/>
            <person name="While G.M."/>
            <person name="Uller T."/>
            <person name="Font E."/>
            <person name="Andersson L."/>
            <person name="Carneiro M."/>
        </authorList>
    </citation>
    <scope>NUCLEOTIDE SEQUENCE</scope>
</reference>